<keyword evidence="4 9" id="KW-0812">Transmembrane</keyword>
<evidence type="ECO:0000256" key="5">
    <source>
        <dbReference type="ARBA" id="ARBA00022989"/>
    </source>
</evidence>
<dbReference type="InterPro" id="IPR044849">
    <property type="entry name" value="CASTOR/POLLUX/SYM8-like"/>
</dbReference>
<organism evidence="11 12">
    <name type="scientific">Acetobacterium fimetarium</name>
    <dbReference type="NCBI Taxonomy" id="52691"/>
    <lineage>
        <taxon>Bacteria</taxon>
        <taxon>Bacillati</taxon>
        <taxon>Bacillota</taxon>
        <taxon>Clostridia</taxon>
        <taxon>Eubacteriales</taxon>
        <taxon>Eubacteriaceae</taxon>
        <taxon>Acetobacterium</taxon>
    </lineage>
</organism>
<keyword evidence="5 9" id="KW-1133">Transmembrane helix</keyword>
<keyword evidence="6" id="KW-0406">Ion transport</keyword>
<dbReference type="InterPro" id="IPR010420">
    <property type="entry name" value="CASTOR/POLLUX/SYM8_dom"/>
</dbReference>
<dbReference type="PANTHER" id="PTHR31563">
    <property type="entry name" value="ION CHANNEL POLLUX-RELATED"/>
    <property type="match status" value="1"/>
</dbReference>
<feature type="transmembrane region" description="Helical" evidence="9">
    <location>
        <begin position="79"/>
        <end position="107"/>
    </location>
</feature>
<evidence type="ECO:0000256" key="2">
    <source>
        <dbReference type="ARBA" id="ARBA00008577"/>
    </source>
</evidence>
<proteinExistence type="inferred from homology"/>
<feature type="transmembrane region" description="Helical" evidence="9">
    <location>
        <begin position="21"/>
        <end position="46"/>
    </location>
</feature>
<protein>
    <submittedName>
        <fullName evidence="11">Potassium transporter TrkA</fullName>
    </submittedName>
</protein>
<dbReference type="SUPFAM" id="SSF116726">
    <property type="entry name" value="TrkA C-terminal domain-like"/>
    <property type="match status" value="1"/>
</dbReference>
<dbReference type="EMBL" id="WJBC01000024">
    <property type="protein sequence ID" value="MBC3805316.1"/>
    <property type="molecule type" value="Genomic_DNA"/>
</dbReference>
<comment type="similarity">
    <text evidence="2">Belongs to the castor/pollux (TC 1.A.1.23) family.</text>
</comment>
<evidence type="ECO:0000313" key="11">
    <source>
        <dbReference type="EMBL" id="MBC3805316.1"/>
    </source>
</evidence>
<evidence type="ECO:0000256" key="7">
    <source>
        <dbReference type="ARBA" id="ARBA00023136"/>
    </source>
</evidence>
<dbReference type="InterPro" id="IPR036291">
    <property type="entry name" value="NAD(P)-bd_dom_sf"/>
</dbReference>
<dbReference type="Proteomes" id="UP000603234">
    <property type="component" value="Unassembled WGS sequence"/>
</dbReference>
<dbReference type="PROSITE" id="PS51201">
    <property type="entry name" value="RCK_N"/>
    <property type="match status" value="1"/>
</dbReference>
<dbReference type="Gene3D" id="3.40.50.720">
    <property type="entry name" value="NAD(P)-binding Rossmann-like Domain"/>
    <property type="match status" value="2"/>
</dbReference>
<dbReference type="InterPro" id="IPR036721">
    <property type="entry name" value="RCK_C_sf"/>
</dbReference>
<dbReference type="PANTHER" id="PTHR31563:SF10">
    <property type="entry name" value="ION CHANNEL POLLUX-RELATED"/>
    <property type="match status" value="1"/>
</dbReference>
<evidence type="ECO:0000256" key="8">
    <source>
        <dbReference type="ARBA" id="ARBA00023303"/>
    </source>
</evidence>
<dbReference type="InterPro" id="IPR003148">
    <property type="entry name" value="RCK_N"/>
</dbReference>
<comment type="caution">
    <text evidence="11">The sequence shown here is derived from an EMBL/GenBank/DDBJ whole genome shotgun (WGS) entry which is preliminary data.</text>
</comment>
<dbReference type="RefSeq" id="WP_186843204.1">
    <property type="nucleotide sequence ID" value="NZ_WJBC01000024.1"/>
</dbReference>
<evidence type="ECO:0000313" key="12">
    <source>
        <dbReference type="Proteomes" id="UP000603234"/>
    </source>
</evidence>
<dbReference type="SUPFAM" id="SSF51735">
    <property type="entry name" value="NAD(P)-binding Rossmann-fold domains"/>
    <property type="match status" value="1"/>
</dbReference>
<sequence>MDNVGFFQKLRYKFDNLMSKGTGILLLSLAIATAGMIALISLIVWFTQSGPTSSFPELLWMGLMRAIDSGTVSGDTGSVFYVFLMFVTTLGGIFILSILIGILTTGIEAKLDSLRKGRSRVIEKDQTIILGWSEQIFTIIEELIEANSNRKHACIVIMGNQDKSEMDDEIRERITDTKTTRIVTRQGNPIDIDDLEIVSLNTSRSIIIIPEDDTKVIKTILAITNNPKRRSEPYNIVTVLRDPQNIQIAQIAGSNQAEIILSDMLISRIIAQTCRQPGLSTVYTELLDFDGDEIYFSDCPEAIGKTFSEALFLFEKSTVIGIQSQGKTYLNPPMKTVLQDGDQIIAISEDDDTIVIRPDRTVTFDAGAIVQSVSAEPDRPEKTLILGWNENAPLIIHEIDNYVPGDSLLTVVSDCIGKEAFEATIGLLKNQKTEMLQGDPKDRSILDELMVRNYDHVILLCNTCDDSSPQDVQESDANTLVVLLQLRDISEKLGTRFSVVSEMMDFRNKKLAEVTKVNDFIVSEKLVSLMLTQISENKMLSTVFDDLFDADGSELYIKNATKYVVANKPVNFYTLVEAARRKNEVVIGYIIAAEQLDAQKNYGIYINPEKSLSVTLTDQDGLIVIAED</sequence>
<feature type="domain" description="RCK N-terminal" evidence="10">
    <location>
        <begin position="124"/>
        <end position="261"/>
    </location>
</feature>
<dbReference type="Pfam" id="PF06241">
    <property type="entry name" value="Castor_Poll_mid"/>
    <property type="match status" value="1"/>
</dbReference>
<evidence type="ECO:0000259" key="10">
    <source>
        <dbReference type="PROSITE" id="PS51201"/>
    </source>
</evidence>
<keyword evidence="7 9" id="KW-0472">Membrane</keyword>
<keyword evidence="12" id="KW-1185">Reference proteome</keyword>
<comment type="subcellular location">
    <subcellularLocation>
        <location evidence="1">Endomembrane system</location>
        <topology evidence="1">Multi-pass membrane protein</topology>
    </subcellularLocation>
</comment>
<accession>A0ABR6WXV1</accession>
<keyword evidence="3" id="KW-0813">Transport</keyword>
<evidence type="ECO:0000256" key="9">
    <source>
        <dbReference type="SAM" id="Phobius"/>
    </source>
</evidence>
<name>A0ABR6WXV1_9FIRM</name>
<evidence type="ECO:0000256" key="4">
    <source>
        <dbReference type="ARBA" id="ARBA00022692"/>
    </source>
</evidence>
<reference evidence="11 12" key="1">
    <citation type="journal article" date="2020" name="mSystems">
        <title>Defining Genomic and Predicted Metabolic Features of the Acetobacterium Genus.</title>
        <authorList>
            <person name="Ross D.E."/>
            <person name="Marshall C.W."/>
            <person name="Gulliver D."/>
            <person name="May H.D."/>
            <person name="Norman R.S."/>
        </authorList>
    </citation>
    <scope>NUCLEOTIDE SEQUENCE [LARGE SCALE GENOMIC DNA]</scope>
    <source>
        <strain evidence="11 12">DSM 8238</strain>
    </source>
</reference>
<keyword evidence="8" id="KW-0407">Ion channel</keyword>
<evidence type="ECO:0000256" key="1">
    <source>
        <dbReference type="ARBA" id="ARBA00004127"/>
    </source>
</evidence>
<evidence type="ECO:0000256" key="6">
    <source>
        <dbReference type="ARBA" id="ARBA00023065"/>
    </source>
</evidence>
<evidence type="ECO:0000256" key="3">
    <source>
        <dbReference type="ARBA" id="ARBA00022448"/>
    </source>
</evidence>
<gene>
    <name evidence="11" type="ORF">GH808_12905</name>
</gene>